<feature type="transmembrane region" description="Helical" evidence="1">
    <location>
        <begin position="191"/>
        <end position="211"/>
    </location>
</feature>
<feature type="domain" description="YdbS-like PH" evidence="2">
    <location>
        <begin position="277"/>
        <end position="345"/>
    </location>
</feature>
<keyword evidence="1" id="KW-0812">Transmembrane</keyword>
<proteinExistence type="predicted"/>
<evidence type="ECO:0000313" key="3">
    <source>
        <dbReference type="EMBL" id="RVQ69538.1"/>
    </source>
</evidence>
<dbReference type="PIRSF" id="PIRSF026631">
    <property type="entry name" value="UCP026631"/>
    <property type="match status" value="1"/>
</dbReference>
<keyword evidence="1" id="KW-1133">Transmembrane helix</keyword>
<feature type="transmembrane region" description="Helical" evidence="1">
    <location>
        <begin position="52"/>
        <end position="75"/>
    </location>
</feature>
<evidence type="ECO:0000259" key="2">
    <source>
        <dbReference type="Pfam" id="PF03703"/>
    </source>
</evidence>
<comment type="caution">
    <text evidence="3">The sequence shown here is derived from an EMBL/GenBank/DDBJ whole genome shotgun (WGS) entry which is preliminary data.</text>
</comment>
<dbReference type="Pfam" id="PF03703">
    <property type="entry name" value="bPH_2"/>
    <property type="match status" value="3"/>
</dbReference>
<feature type="domain" description="YdbS-like PH" evidence="2">
    <location>
        <begin position="77"/>
        <end position="155"/>
    </location>
</feature>
<name>A0A437H1M5_9SPHN</name>
<dbReference type="EMBL" id="RXOL01000001">
    <property type="protein sequence ID" value="RVQ69538.1"/>
    <property type="molecule type" value="Genomic_DNA"/>
</dbReference>
<dbReference type="PANTHER" id="PTHR34473:SF2">
    <property type="entry name" value="UPF0699 TRANSMEMBRANE PROTEIN YDBT"/>
    <property type="match status" value="1"/>
</dbReference>
<dbReference type="AlphaFoldDB" id="A0A437H1M5"/>
<dbReference type="Proteomes" id="UP000283003">
    <property type="component" value="Unassembled WGS sequence"/>
</dbReference>
<gene>
    <name evidence="3" type="ORF">EKN06_05055</name>
</gene>
<dbReference type="InterPro" id="IPR005182">
    <property type="entry name" value="YdbS-like_PH"/>
</dbReference>
<dbReference type="OrthoDB" id="8481729at2"/>
<evidence type="ECO:0000256" key="1">
    <source>
        <dbReference type="SAM" id="Phobius"/>
    </source>
</evidence>
<feature type="transmembrane region" description="Helical" evidence="1">
    <location>
        <begin position="379"/>
        <end position="396"/>
    </location>
</feature>
<accession>A0A437H1M5</accession>
<feature type="transmembrane region" description="Helical" evidence="1">
    <location>
        <begin position="402"/>
        <end position="421"/>
    </location>
</feature>
<sequence>MITLPPRPTAIDDPEAFRRTDSLSMLVGTITQLRRAILPVVALSFGASTRDVGTGIVLAAALLAIFVLPPLGAFLQWHFTRYRTGAEDIRIERGVLSREARSIPYERIQDVSMSETLFSRLFGLVEVRFETGSGGKDDLTLSYVTRPEGQRLRDLVRERRDDVPTGACSGAQESESDSEGVPIFTMALPRVLLSGVFSFSLVIFAVLFAIVDQFDFLMPFDIWDKDVWEQLASEQGARIQSLGRLAQFWGALVAVIMLVLVGIASGVAKTLLRDYGFRLDRTAKGFRRRRGLLSRTDVVMPAHRVQAIATETGVIRRLFGWHSLSFVSLASDGAKASHEVAPFAKLNEIARIAAEAGIPLPADGIAWHRTSPRFWIDRAAFWLLAGTVAAIVATWLGQPLSAVAIVCVGLILAGLSLPGYLQHRHATEGGRIQGRAGLLAPHVMIAPQVRLQSAELRQGPIARLRGYAALHFGLPGGRLSFRGLPTDEALALRAAVLARIDAVDYSDLPR</sequence>
<evidence type="ECO:0000313" key="4">
    <source>
        <dbReference type="Proteomes" id="UP000283003"/>
    </source>
</evidence>
<feature type="transmembrane region" description="Helical" evidence="1">
    <location>
        <begin position="248"/>
        <end position="272"/>
    </location>
</feature>
<protein>
    <recommendedName>
        <fullName evidence="2">YdbS-like PH domain-containing protein</fullName>
    </recommendedName>
</protein>
<keyword evidence="1" id="KW-0472">Membrane</keyword>
<keyword evidence="4" id="KW-1185">Reference proteome</keyword>
<reference evidence="3 4" key="1">
    <citation type="submission" date="2018-12" db="EMBL/GenBank/DDBJ databases">
        <title>Croceicoccus ponticola sp. nov., a lipolytic bacterium isolated from seawater.</title>
        <authorList>
            <person name="Yoon J.-H."/>
        </authorList>
    </citation>
    <scope>NUCLEOTIDE SEQUENCE [LARGE SCALE GENOMIC DNA]</scope>
    <source>
        <strain evidence="3 4">GM-16</strain>
    </source>
</reference>
<dbReference type="InterPro" id="IPR014529">
    <property type="entry name" value="UCP026631"/>
</dbReference>
<feature type="domain" description="YdbS-like PH" evidence="2">
    <location>
        <begin position="428"/>
        <end position="494"/>
    </location>
</feature>
<organism evidence="3 4">
    <name type="scientific">Croceicoccus ponticola</name>
    <dbReference type="NCBI Taxonomy" id="2217664"/>
    <lineage>
        <taxon>Bacteria</taxon>
        <taxon>Pseudomonadati</taxon>
        <taxon>Pseudomonadota</taxon>
        <taxon>Alphaproteobacteria</taxon>
        <taxon>Sphingomonadales</taxon>
        <taxon>Erythrobacteraceae</taxon>
        <taxon>Croceicoccus</taxon>
    </lineage>
</organism>
<dbReference type="PANTHER" id="PTHR34473">
    <property type="entry name" value="UPF0699 TRANSMEMBRANE PROTEIN YDBS"/>
    <property type="match status" value="1"/>
</dbReference>